<evidence type="ECO:0000313" key="3">
    <source>
        <dbReference type="EMBL" id="OLR93275.1"/>
    </source>
</evidence>
<evidence type="ECO:0000313" key="4">
    <source>
        <dbReference type="Proteomes" id="UP000186040"/>
    </source>
</evidence>
<keyword evidence="1" id="KW-0472">Membrane</keyword>
<organism evidence="3 4">
    <name type="scientific">Actinokineospora bangkokensis</name>
    <dbReference type="NCBI Taxonomy" id="1193682"/>
    <lineage>
        <taxon>Bacteria</taxon>
        <taxon>Bacillati</taxon>
        <taxon>Actinomycetota</taxon>
        <taxon>Actinomycetes</taxon>
        <taxon>Pseudonocardiales</taxon>
        <taxon>Pseudonocardiaceae</taxon>
        <taxon>Actinokineospora</taxon>
    </lineage>
</organism>
<feature type="transmembrane region" description="Helical" evidence="1">
    <location>
        <begin position="58"/>
        <end position="78"/>
    </location>
</feature>
<feature type="domain" description="DUF6286" evidence="2">
    <location>
        <begin position="68"/>
        <end position="172"/>
    </location>
</feature>
<keyword evidence="1" id="KW-1133">Transmembrane helix</keyword>
<proteinExistence type="predicted"/>
<gene>
    <name evidence="3" type="ORF">BJP25_17490</name>
</gene>
<name>A0A1Q9LMN7_9PSEU</name>
<dbReference type="EMBL" id="MKQR01000011">
    <property type="protein sequence ID" value="OLR93275.1"/>
    <property type="molecule type" value="Genomic_DNA"/>
</dbReference>
<keyword evidence="4" id="KW-1185">Reference proteome</keyword>
<reference evidence="3 4" key="1">
    <citation type="submission" date="2016-10" db="EMBL/GenBank/DDBJ databases">
        <title>The Draft Genome Sequence of Actinokineospora bangkokensis 44EHWT reveals the biosynthetic pathway of antifungal compounds Thailandins with unusual extender unit butylmalonyl-CoA.</title>
        <authorList>
            <person name="Greule A."/>
            <person name="Intra B."/>
            <person name="Flemming S."/>
            <person name="Rommel M.G."/>
            <person name="Panbangred W."/>
            <person name="Bechthold A."/>
        </authorList>
    </citation>
    <scope>NUCLEOTIDE SEQUENCE [LARGE SCALE GENOMIC DNA]</scope>
    <source>
        <strain evidence="3 4">44EHW</strain>
    </source>
</reference>
<sequence>MKRRPRRSTPAVLVALVLLAASVLVGVSAVQQLLGEPTWISYDSAARALNGLRWNDTAVLIAAGAVGLVGAVLLLSAVTPGRPTVLPLAEGAGGIDSGVSRRSYRSTLRRAAASVDGVTGAAVSVTARAVKAVVTTNRVDTTGLSEAVRAAVQDRVDAIGPQRPPTVKIKVKAPRSTP</sequence>
<evidence type="ECO:0000256" key="1">
    <source>
        <dbReference type="SAM" id="Phobius"/>
    </source>
</evidence>
<dbReference type="AlphaFoldDB" id="A0A1Q9LMN7"/>
<keyword evidence="1" id="KW-0812">Transmembrane</keyword>
<dbReference type="Proteomes" id="UP000186040">
    <property type="component" value="Unassembled WGS sequence"/>
</dbReference>
<dbReference type="Pfam" id="PF19803">
    <property type="entry name" value="DUF6286"/>
    <property type="match status" value="1"/>
</dbReference>
<dbReference type="InterPro" id="IPR046253">
    <property type="entry name" value="DUF6286"/>
</dbReference>
<dbReference type="STRING" id="1193682.BJP25_17490"/>
<protein>
    <recommendedName>
        <fullName evidence="2">DUF6286 domain-containing protein</fullName>
    </recommendedName>
</protein>
<accession>A0A1Q9LMN7</accession>
<dbReference type="OrthoDB" id="4282971at2"/>
<dbReference type="RefSeq" id="WP_075974978.1">
    <property type="nucleotide sequence ID" value="NZ_MKQR01000011.1"/>
</dbReference>
<evidence type="ECO:0000259" key="2">
    <source>
        <dbReference type="Pfam" id="PF19803"/>
    </source>
</evidence>
<comment type="caution">
    <text evidence="3">The sequence shown here is derived from an EMBL/GenBank/DDBJ whole genome shotgun (WGS) entry which is preliminary data.</text>
</comment>